<evidence type="ECO:0000256" key="8">
    <source>
        <dbReference type="ARBA" id="ARBA00023154"/>
    </source>
</evidence>
<dbReference type="InterPro" id="IPR022664">
    <property type="entry name" value="DapB_N_CS"/>
</dbReference>
<evidence type="ECO:0000256" key="5">
    <source>
        <dbReference type="ARBA" id="ARBA00022915"/>
    </source>
</evidence>
<dbReference type="SUPFAM" id="SSF51735">
    <property type="entry name" value="NAD(P)-binding Rossmann-fold domains"/>
    <property type="match status" value="1"/>
</dbReference>
<comment type="catalytic activity">
    <reaction evidence="12 13">
        <text>(S)-2,3,4,5-tetrahydrodipicolinate + NAD(+) + H2O = (2S,4S)-4-hydroxy-2,3,4,5-tetrahydrodipicolinate + NADH + H(+)</text>
        <dbReference type="Rhea" id="RHEA:35323"/>
        <dbReference type="ChEBI" id="CHEBI:15377"/>
        <dbReference type="ChEBI" id="CHEBI:15378"/>
        <dbReference type="ChEBI" id="CHEBI:16845"/>
        <dbReference type="ChEBI" id="CHEBI:57540"/>
        <dbReference type="ChEBI" id="CHEBI:57945"/>
        <dbReference type="ChEBI" id="CHEBI:67139"/>
        <dbReference type="EC" id="1.17.1.8"/>
    </reaction>
</comment>
<dbReference type="OrthoDB" id="9790352at2"/>
<dbReference type="PROSITE" id="PS01298">
    <property type="entry name" value="DAPB"/>
    <property type="match status" value="1"/>
</dbReference>
<dbReference type="SUPFAM" id="SSF55347">
    <property type="entry name" value="Glyceraldehyde-3-phosphate dehydrogenase-like, C-terminal domain"/>
    <property type="match status" value="1"/>
</dbReference>
<comment type="function">
    <text evidence="13">Catalyzes the conversion of 4-hydroxy-tetrahydrodipicolinate (HTPA) to tetrahydrodipicolinate.</text>
</comment>
<dbReference type="GO" id="GO:0008839">
    <property type="term" value="F:4-hydroxy-tetrahydrodipicolinate reductase"/>
    <property type="evidence" value="ECO:0007669"/>
    <property type="project" value="UniProtKB-UniRule"/>
</dbReference>
<proteinExistence type="inferred from homology"/>
<evidence type="ECO:0000259" key="14">
    <source>
        <dbReference type="Pfam" id="PF01113"/>
    </source>
</evidence>
<comment type="pathway">
    <text evidence="9 13">Amino-acid biosynthesis; L-lysine biosynthesis via DAP pathway; (S)-tetrahydrodipicolinate from L-aspartate: step 4/4.</text>
</comment>
<feature type="active site" description="Proton donor/acceptor" evidence="13">
    <location>
        <position position="149"/>
    </location>
</feature>
<comment type="subcellular location">
    <subcellularLocation>
        <location evidence="13">Cytoplasm</location>
    </subcellularLocation>
</comment>
<evidence type="ECO:0000256" key="4">
    <source>
        <dbReference type="ARBA" id="ARBA00022857"/>
    </source>
</evidence>
<dbReference type="GO" id="GO:0016726">
    <property type="term" value="F:oxidoreductase activity, acting on CH or CH2 groups, NAD or NADP as acceptor"/>
    <property type="evidence" value="ECO:0007669"/>
    <property type="project" value="UniProtKB-UniRule"/>
</dbReference>
<comment type="subunit">
    <text evidence="13">Homotetramer.</text>
</comment>
<keyword evidence="7 13" id="KW-0520">NAD</keyword>
<feature type="binding site" evidence="13">
    <location>
        <begin position="91"/>
        <end position="93"/>
    </location>
    <ligand>
        <name>NAD(+)</name>
        <dbReference type="ChEBI" id="CHEBI:57540"/>
    </ligand>
</feature>
<evidence type="ECO:0000256" key="10">
    <source>
        <dbReference type="ARBA" id="ARBA00038983"/>
    </source>
</evidence>
<accession>A0A1R1MKX9</accession>
<keyword evidence="5 13" id="KW-0220">Diaminopimelate biosynthesis</keyword>
<comment type="caution">
    <text evidence="13">Was originally thought to be a dihydrodipicolinate reductase (DHDPR), catalyzing the conversion of dihydrodipicolinate to tetrahydrodipicolinate. However, it was shown in E.coli that the substrate of the enzymatic reaction is not dihydrodipicolinate (DHDP) but in fact (2S,4S)-4-hydroxy-2,3,4,5-tetrahydrodipicolinic acid (HTPA), the product released by the DapA-catalyzed reaction.</text>
</comment>
<dbReference type="InterPro" id="IPR036291">
    <property type="entry name" value="NAD(P)-bd_dom_sf"/>
</dbReference>
<dbReference type="InterPro" id="IPR023940">
    <property type="entry name" value="DHDPR_bac"/>
</dbReference>
<dbReference type="Pfam" id="PF01113">
    <property type="entry name" value="DapB_N"/>
    <property type="match status" value="1"/>
</dbReference>
<dbReference type="PIRSF" id="PIRSF000161">
    <property type="entry name" value="DHPR"/>
    <property type="match status" value="1"/>
</dbReference>
<dbReference type="EC" id="1.17.1.8" evidence="10 13"/>
<feature type="domain" description="Dihydrodipicolinate reductase C-terminal" evidence="15">
    <location>
        <begin position="121"/>
        <end position="258"/>
    </location>
</feature>
<dbReference type="HAMAP" id="MF_00102">
    <property type="entry name" value="DapB"/>
    <property type="match status" value="1"/>
</dbReference>
<feature type="binding site" evidence="13">
    <location>
        <position position="35"/>
    </location>
    <ligand>
        <name>NADP(+)</name>
        <dbReference type="ChEBI" id="CHEBI:58349"/>
    </ligand>
</feature>
<keyword evidence="8 13" id="KW-0457">Lysine biosynthesis</keyword>
<feature type="domain" description="Dihydrodipicolinate reductase N-terminal" evidence="14">
    <location>
        <begin position="2"/>
        <end position="118"/>
    </location>
</feature>
<keyword evidence="2 13" id="KW-0963">Cytoplasm</keyword>
<sequence length="260" mass="28301">MVKVAVNGANGRMGRLISSLIKAEDNMELAGVLEKPGSPLIGKSFDDKLVFVSSLSEISNKPDVVIDFTVPSATLELLKEAKKNNVALVIGTTGFKPEEIEEIKKAARDIPIVFSPNMSLGVNILFKFVGEVAKALKNKGYDIEIFEIHHRFKKDAPSGTAMRLAEVIAEAIGRRLEDVAVYGRKGFVGERKPEEIGILAARMGDVVGDHTVFFAAPGERIELTHRATSRETFAKGAVEAAKWIYGRPAGLYTMFDILGI</sequence>
<dbReference type="PANTHER" id="PTHR20836:SF0">
    <property type="entry name" value="4-HYDROXY-TETRAHYDRODIPICOLINATE REDUCTASE 1, CHLOROPLASTIC-RELATED"/>
    <property type="match status" value="1"/>
</dbReference>
<evidence type="ECO:0000256" key="6">
    <source>
        <dbReference type="ARBA" id="ARBA00023002"/>
    </source>
</evidence>
<dbReference type="STRING" id="1914305.BLW93_05360"/>
<feature type="binding site" evidence="13">
    <location>
        <begin position="159"/>
        <end position="160"/>
    </location>
    <ligand>
        <name>(S)-2,3,4,5-tetrahydrodipicolinate</name>
        <dbReference type="ChEBI" id="CHEBI:16845"/>
    </ligand>
</feature>
<dbReference type="FunFam" id="3.30.360.10:FF:000004">
    <property type="entry name" value="4-hydroxy-tetrahydrodipicolinate reductase"/>
    <property type="match status" value="1"/>
</dbReference>
<evidence type="ECO:0000313" key="17">
    <source>
        <dbReference type="Proteomes" id="UP000187408"/>
    </source>
</evidence>
<dbReference type="UniPathway" id="UPA00034">
    <property type="reaction ID" value="UER00018"/>
</dbReference>
<dbReference type="InterPro" id="IPR022663">
    <property type="entry name" value="DapB_C"/>
</dbReference>
<feature type="binding site" evidence="13">
    <location>
        <begin position="115"/>
        <end position="118"/>
    </location>
    <ligand>
        <name>NAD(+)</name>
        <dbReference type="ChEBI" id="CHEBI:57540"/>
    </ligand>
</feature>
<dbReference type="InterPro" id="IPR000846">
    <property type="entry name" value="DapB_N"/>
</dbReference>
<evidence type="ECO:0000256" key="12">
    <source>
        <dbReference type="ARBA" id="ARBA00049396"/>
    </source>
</evidence>
<comment type="similarity">
    <text evidence="1 13">Belongs to the DapB family.</text>
</comment>
<keyword evidence="6 13" id="KW-0560">Oxidoreductase</keyword>
<evidence type="ECO:0000256" key="7">
    <source>
        <dbReference type="ARBA" id="ARBA00023027"/>
    </source>
</evidence>
<dbReference type="CDD" id="cd02274">
    <property type="entry name" value="DHDPR_N"/>
    <property type="match status" value="1"/>
</dbReference>
<name>A0A1R1MKX9_9BACT</name>
<dbReference type="EMBL" id="MOEN01000017">
    <property type="protein sequence ID" value="OMH40419.1"/>
    <property type="molecule type" value="Genomic_DNA"/>
</dbReference>
<evidence type="ECO:0000256" key="13">
    <source>
        <dbReference type="HAMAP-Rule" id="MF_00102"/>
    </source>
</evidence>
<feature type="binding site" evidence="13">
    <location>
        <position position="150"/>
    </location>
    <ligand>
        <name>(S)-2,3,4,5-tetrahydrodipicolinate</name>
        <dbReference type="ChEBI" id="CHEBI:16845"/>
    </ligand>
</feature>
<dbReference type="Gene3D" id="3.30.360.10">
    <property type="entry name" value="Dihydrodipicolinate Reductase, domain 2"/>
    <property type="match status" value="1"/>
</dbReference>
<comment type="catalytic activity">
    <reaction evidence="11 13">
        <text>(S)-2,3,4,5-tetrahydrodipicolinate + NADP(+) + H2O = (2S,4S)-4-hydroxy-2,3,4,5-tetrahydrodipicolinate + NADPH + H(+)</text>
        <dbReference type="Rhea" id="RHEA:35331"/>
        <dbReference type="ChEBI" id="CHEBI:15377"/>
        <dbReference type="ChEBI" id="CHEBI:15378"/>
        <dbReference type="ChEBI" id="CHEBI:16845"/>
        <dbReference type="ChEBI" id="CHEBI:57783"/>
        <dbReference type="ChEBI" id="CHEBI:58349"/>
        <dbReference type="ChEBI" id="CHEBI:67139"/>
        <dbReference type="EC" id="1.17.1.8"/>
    </reaction>
</comment>
<dbReference type="PANTHER" id="PTHR20836">
    <property type="entry name" value="DIHYDRODIPICOLINATE REDUCTASE"/>
    <property type="match status" value="1"/>
</dbReference>
<feature type="binding site" evidence="13">
    <location>
        <position position="34"/>
    </location>
    <ligand>
        <name>NAD(+)</name>
        <dbReference type="ChEBI" id="CHEBI:57540"/>
    </ligand>
</feature>
<dbReference type="Gene3D" id="3.40.50.720">
    <property type="entry name" value="NAD(P)-binding Rossmann-like Domain"/>
    <property type="match status" value="1"/>
</dbReference>
<evidence type="ECO:0000256" key="9">
    <source>
        <dbReference type="ARBA" id="ARBA00037922"/>
    </source>
</evidence>
<dbReference type="GO" id="GO:0009089">
    <property type="term" value="P:lysine biosynthetic process via diaminopimelate"/>
    <property type="evidence" value="ECO:0007669"/>
    <property type="project" value="UniProtKB-UniRule"/>
</dbReference>
<dbReference type="NCBIfam" id="TIGR00036">
    <property type="entry name" value="dapB"/>
    <property type="match status" value="1"/>
</dbReference>
<keyword evidence="3 13" id="KW-0028">Amino-acid biosynthesis</keyword>
<reference evidence="16 17" key="1">
    <citation type="submission" date="2016-10" db="EMBL/GenBank/DDBJ databases">
        <title>Genome sequence of a sulfur-reducing bacterium Desulfurobacterium indicum K6013.</title>
        <authorList>
            <person name="Cao J."/>
            <person name="Shao Z."/>
            <person name="Alain K."/>
            <person name="Jebbar M."/>
        </authorList>
    </citation>
    <scope>NUCLEOTIDE SEQUENCE [LARGE SCALE GENOMIC DNA]</scope>
    <source>
        <strain evidence="16 17">K6013</strain>
    </source>
</reference>
<evidence type="ECO:0000256" key="2">
    <source>
        <dbReference type="ARBA" id="ARBA00022490"/>
    </source>
</evidence>
<evidence type="ECO:0000256" key="11">
    <source>
        <dbReference type="ARBA" id="ARBA00049080"/>
    </source>
</evidence>
<evidence type="ECO:0000256" key="3">
    <source>
        <dbReference type="ARBA" id="ARBA00022605"/>
    </source>
</evidence>
<evidence type="ECO:0000313" key="16">
    <source>
        <dbReference type="EMBL" id="OMH40419.1"/>
    </source>
</evidence>
<evidence type="ECO:0000259" key="15">
    <source>
        <dbReference type="Pfam" id="PF05173"/>
    </source>
</evidence>
<protein>
    <recommendedName>
        <fullName evidence="10 13">4-hydroxy-tetrahydrodipicolinate reductase</fullName>
        <shortName evidence="13">HTPA reductase</shortName>
        <ecNumber evidence="10 13">1.17.1.8</ecNumber>
    </recommendedName>
</protein>
<feature type="active site" description="Proton donor" evidence="13">
    <location>
        <position position="153"/>
    </location>
</feature>
<evidence type="ECO:0000256" key="1">
    <source>
        <dbReference type="ARBA" id="ARBA00006642"/>
    </source>
</evidence>
<dbReference type="RefSeq" id="WP_076713075.1">
    <property type="nucleotide sequence ID" value="NZ_MOEN01000017.1"/>
</dbReference>
<comment type="caution">
    <text evidence="16">The sequence shown here is derived from an EMBL/GenBank/DDBJ whole genome shotgun (WGS) entry which is preliminary data.</text>
</comment>
<dbReference type="Pfam" id="PF05173">
    <property type="entry name" value="DapB_C"/>
    <property type="match status" value="1"/>
</dbReference>
<organism evidence="16 17">
    <name type="scientific">Desulfurobacterium indicum</name>
    <dbReference type="NCBI Taxonomy" id="1914305"/>
    <lineage>
        <taxon>Bacteria</taxon>
        <taxon>Pseudomonadati</taxon>
        <taxon>Aquificota</taxon>
        <taxon>Aquificia</taxon>
        <taxon>Desulfurobacteriales</taxon>
        <taxon>Desulfurobacteriaceae</taxon>
        <taxon>Desulfurobacterium</taxon>
    </lineage>
</organism>
<dbReference type="GO" id="GO:0005829">
    <property type="term" value="C:cytosol"/>
    <property type="evidence" value="ECO:0007669"/>
    <property type="project" value="TreeGrafter"/>
</dbReference>
<dbReference type="Proteomes" id="UP000187408">
    <property type="component" value="Unassembled WGS sequence"/>
</dbReference>
<dbReference type="AlphaFoldDB" id="A0A1R1MKX9"/>
<dbReference type="GO" id="GO:0050661">
    <property type="term" value="F:NADP binding"/>
    <property type="evidence" value="ECO:0007669"/>
    <property type="project" value="UniProtKB-UniRule"/>
</dbReference>
<dbReference type="GO" id="GO:0051287">
    <property type="term" value="F:NAD binding"/>
    <property type="evidence" value="ECO:0007669"/>
    <property type="project" value="UniProtKB-UniRule"/>
</dbReference>
<dbReference type="GO" id="GO:0019877">
    <property type="term" value="P:diaminopimelate biosynthetic process"/>
    <property type="evidence" value="ECO:0007669"/>
    <property type="project" value="UniProtKB-UniRule"/>
</dbReference>
<keyword evidence="4 13" id="KW-0521">NADP</keyword>
<keyword evidence="17" id="KW-1185">Reference proteome</keyword>
<feature type="binding site" evidence="13">
    <location>
        <begin position="8"/>
        <end position="13"/>
    </location>
    <ligand>
        <name>NAD(+)</name>
        <dbReference type="ChEBI" id="CHEBI:57540"/>
    </ligand>
</feature>
<gene>
    <name evidence="13" type="primary">dapB</name>
    <name evidence="16" type="ORF">BLW93_05360</name>
</gene>